<dbReference type="Pfam" id="PF25989">
    <property type="entry name" value="YknX_C"/>
    <property type="match status" value="1"/>
</dbReference>
<dbReference type="InterPro" id="IPR006143">
    <property type="entry name" value="RND_pump_MFP"/>
</dbReference>
<comment type="similarity">
    <text evidence="1">Belongs to the membrane fusion protein (MFP) (TC 8.A.1) family.</text>
</comment>
<evidence type="ECO:0000259" key="5">
    <source>
        <dbReference type="Pfam" id="PF25989"/>
    </source>
</evidence>
<name>A0A4Q1JYL6_9GAMM</name>
<dbReference type="FunFam" id="2.40.30.170:FF:000014">
    <property type="entry name" value="Efflux RND transporter periplasmic adaptor subunit"/>
    <property type="match status" value="1"/>
</dbReference>
<dbReference type="Gene3D" id="2.40.50.100">
    <property type="match status" value="1"/>
</dbReference>
<dbReference type="GO" id="GO:0015562">
    <property type="term" value="F:efflux transmembrane transporter activity"/>
    <property type="evidence" value="ECO:0007669"/>
    <property type="project" value="TreeGrafter"/>
</dbReference>
<dbReference type="RefSeq" id="WP_129470293.1">
    <property type="nucleotide sequence ID" value="NZ_SAWZ01000002.1"/>
</dbReference>
<feature type="domain" description="YknX-like C-terminal permuted SH3-like" evidence="5">
    <location>
        <begin position="286"/>
        <end position="353"/>
    </location>
</feature>
<evidence type="ECO:0000313" key="7">
    <source>
        <dbReference type="Proteomes" id="UP000289784"/>
    </source>
</evidence>
<dbReference type="Pfam" id="PF25917">
    <property type="entry name" value="BSH_RND"/>
    <property type="match status" value="1"/>
</dbReference>
<dbReference type="InterPro" id="IPR058792">
    <property type="entry name" value="Beta-barrel_RND_2"/>
</dbReference>
<protein>
    <submittedName>
        <fullName evidence="6">Efflux RND transporter periplasmic adaptor subunit</fullName>
    </submittedName>
</protein>
<keyword evidence="7" id="KW-1185">Reference proteome</keyword>
<organism evidence="6 7">
    <name type="scientific">Pseudoxanthomonas composti</name>
    <dbReference type="NCBI Taxonomy" id="2137479"/>
    <lineage>
        <taxon>Bacteria</taxon>
        <taxon>Pseudomonadati</taxon>
        <taxon>Pseudomonadota</taxon>
        <taxon>Gammaproteobacteria</taxon>
        <taxon>Lysobacterales</taxon>
        <taxon>Lysobacteraceae</taxon>
        <taxon>Pseudoxanthomonas</taxon>
    </lineage>
</organism>
<dbReference type="Gene3D" id="2.40.30.170">
    <property type="match status" value="1"/>
</dbReference>
<evidence type="ECO:0000256" key="2">
    <source>
        <dbReference type="SAM" id="SignalP"/>
    </source>
</evidence>
<dbReference type="SUPFAM" id="SSF111369">
    <property type="entry name" value="HlyD-like secretion proteins"/>
    <property type="match status" value="1"/>
</dbReference>
<gene>
    <name evidence="6" type="ORF">EPA99_06105</name>
</gene>
<proteinExistence type="inferred from homology"/>
<dbReference type="AlphaFoldDB" id="A0A4Q1JYL6"/>
<dbReference type="InterPro" id="IPR058637">
    <property type="entry name" value="YknX-like_C"/>
</dbReference>
<keyword evidence="2" id="KW-0732">Signal</keyword>
<feature type="chain" id="PRO_5020266747" evidence="2">
    <location>
        <begin position="27"/>
        <end position="371"/>
    </location>
</feature>
<dbReference type="Gene3D" id="1.10.287.470">
    <property type="entry name" value="Helix hairpin bin"/>
    <property type="match status" value="1"/>
</dbReference>
<feature type="signal peptide" evidence="2">
    <location>
        <begin position="1"/>
        <end position="26"/>
    </location>
</feature>
<feature type="domain" description="CusB-like beta-barrel" evidence="4">
    <location>
        <begin position="210"/>
        <end position="279"/>
    </location>
</feature>
<feature type="domain" description="Multidrug resistance protein MdtA-like barrel-sandwich hybrid" evidence="3">
    <location>
        <begin position="76"/>
        <end position="200"/>
    </location>
</feature>
<dbReference type="PROSITE" id="PS51257">
    <property type="entry name" value="PROKAR_LIPOPROTEIN"/>
    <property type="match status" value="1"/>
</dbReference>
<dbReference type="Proteomes" id="UP000289784">
    <property type="component" value="Unassembled WGS sequence"/>
</dbReference>
<dbReference type="GO" id="GO:1990281">
    <property type="term" value="C:efflux pump complex"/>
    <property type="evidence" value="ECO:0007669"/>
    <property type="project" value="TreeGrafter"/>
</dbReference>
<sequence>MKTPAHPAARTLLPAALFLGCALALSACGKGNVPEAKAAEAKDAVPAVPVEAVKASHRAIAASYTGTAALEPRAEAQVVARTSGVALKVLVEEGQVVRAGQPLIRLDPDRARLAVAQTAAQLRKLENNYHRAEQLVVQRMVSASDVDQLRYDTENMRAQHQLAQLELSFTTVVAPISGVVASRSIKDGNFVQINTPVLRIVDNARLEAVLNVPERELATLKAGQPVSLVADALPGRTFEGQVDRVAPVVDSGSGTFRVVCTFEGGQALQPGMFGRVRIDYDKRADALVVPRVALLDDGDAAVYVVRDGKSVRTPVTVGYSDGEWIEVRKGLKLGDAVVTAGKVALRDGTVVQVIDTAAPKVAAAKPTDKRG</sequence>
<reference evidence="6 7" key="1">
    <citation type="submission" date="2019-01" db="EMBL/GenBank/DDBJ databases">
        <title>Pseudoxanthomonas composti sp. nov., isolated from compost.</title>
        <authorList>
            <person name="Yang G."/>
        </authorList>
    </citation>
    <scope>NUCLEOTIDE SEQUENCE [LARGE SCALE GENOMIC DNA]</scope>
    <source>
        <strain evidence="6 7">GSS15</strain>
    </source>
</reference>
<dbReference type="NCBIfam" id="TIGR01730">
    <property type="entry name" value="RND_mfp"/>
    <property type="match status" value="1"/>
</dbReference>
<dbReference type="EMBL" id="SAWZ01000002">
    <property type="protein sequence ID" value="RXR07480.1"/>
    <property type="molecule type" value="Genomic_DNA"/>
</dbReference>
<evidence type="ECO:0000259" key="4">
    <source>
        <dbReference type="Pfam" id="PF25954"/>
    </source>
</evidence>
<evidence type="ECO:0000256" key="1">
    <source>
        <dbReference type="ARBA" id="ARBA00009477"/>
    </source>
</evidence>
<evidence type="ECO:0000313" key="6">
    <source>
        <dbReference type="EMBL" id="RXR07480.1"/>
    </source>
</evidence>
<comment type="caution">
    <text evidence="6">The sequence shown here is derived from an EMBL/GenBank/DDBJ whole genome shotgun (WGS) entry which is preliminary data.</text>
</comment>
<dbReference type="Gene3D" id="2.40.420.20">
    <property type="match status" value="1"/>
</dbReference>
<dbReference type="PANTHER" id="PTHR30469:SF38">
    <property type="entry name" value="HLYD FAMILY SECRETION PROTEIN"/>
    <property type="match status" value="1"/>
</dbReference>
<evidence type="ECO:0000259" key="3">
    <source>
        <dbReference type="Pfam" id="PF25917"/>
    </source>
</evidence>
<dbReference type="Pfam" id="PF25954">
    <property type="entry name" value="Beta-barrel_RND_2"/>
    <property type="match status" value="1"/>
</dbReference>
<accession>A0A4Q1JYL6</accession>
<dbReference type="OrthoDB" id="9806939at2"/>
<dbReference type="InterPro" id="IPR058625">
    <property type="entry name" value="MdtA-like_BSH"/>
</dbReference>
<dbReference type="PANTHER" id="PTHR30469">
    <property type="entry name" value="MULTIDRUG RESISTANCE PROTEIN MDTA"/>
    <property type="match status" value="1"/>
</dbReference>